<dbReference type="GeneID" id="97485195"/>
<dbReference type="Proteomes" id="UP000037395">
    <property type="component" value="Unassembled WGS sequence"/>
</dbReference>
<evidence type="ECO:0000313" key="4">
    <source>
        <dbReference type="Proteomes" id="UP000037395"/>
    </source>
</evidence>
<evidence type="ECO:0000313" key="3">
    <source>
        <dbReference type="EMBL" id="OEV35013.1"/>
    </source>
</evidence>
<proteinExistence type="predicted"/>
<reference evidence="3" key="4">
    <citation type="submission" date="2016-08" db="EMBL/GenBank/DDBJ databases">
        <title>Sequencing, Assembly and Comparative Genomics of S. aureofaciens ATCC 10762.</title>
        <authorList>
            <person name="Gradnigo J.S."/>
            <person name="Johnson N."/>
            <person name="Somerville G.A."/>
        </authorList>
    </citation>
    <scope>NUCLEOTIDE SEQUENCE [LARGE SCALE GENOMIC DNA]</scope>
    <source>
        <strain evidence="3">ATCC 10762</strain>
    </source>
</reference>
<sequence>MITNGALEPVASCGPHTAPRPPLSRVPGAIPFSPAAGTSAAAPPPGSRPAGTVQVTLCPAMPGPRFAGDNGWAV</sequence>
<feature type="region of interest" description="Disordered" evidence="1">
    <location>
        <begin position="1"/>
        <end position="53"/>
    </location>
</feature>
<name>A0A1E7N3I3_KITAU</name>
<gene>
    <name evidence="2" type="ORF">GCM10010502_20540</name>
    <name evidence="3" type="ORF">HS99_0034315</name>
</gene>
<feature type="compositionally biased region" description="Low complexity" evidence="1">
    <location>
        <begin position="31"/>
        <end position="41"/>
    </location>
</feature>
<protein>
    <submittedName>
        <fullName evidence="3">Uncharacterized protein</fullName>
    </submittedName>
</protein>
<dbReference type="AlphaFoldDB" id="A0A1E7N3I3"/>
<reference evidence="3 4" key="2">
    <citation type="submission" date="2014-07" db="EMBL/GenBank/DDBJ databases">
        <authorList>
            <person name="Zhang J.E."/>
            <person name="Yang H."/>
            <person name="Guo J."/>
            <person name="Deng Z."/>
            <person name="Luo H."/>
            <person name="Luo M."/>
            <person name="Zhao B."/>
        </authorList>
    </citation>
    <scope>NUCLEOTIDE SEQUENCE [LARGE SCALE GENOMIC DNA]</scope>
    <source>
        <strain evidence="3">ATCC 10762</strain>
        <strain evidence="4">ATCC 10762 / DSM 40127 / CCM 3239 / JCM 4008 / LMG 5968 / NBRC 12843 / NCIMB 8234 / A-377</strain>
    </source>
</reference>
<dbReference type="EMBL" id="BMUB01000004">
    <property type="protein sequence ID" value="GGU69306.1"/>
    <property type="molecule type" value="Genomic_DNA"/>
</dbReference>
<dbReference type="EMBL" id="JPRF03000040">
    <property type="protein sequence ID" value="OEV35013.1"/>
    <property type="molecule type" value="Genomic_DNA"/>
</dbReference>
<organism evidence="3 4">
    <name type="scientific">Kitasatospora aureofaciens</name>
    <name type="common">Streptomyces aureofaciens</name>
    <dbReference type="NCBI Taxonomy" id="1894"/>
    <lineage>
        <taxon>Bacteria</taxon>
        <taxon>Bacillati</taxon>
        <taxon>Actinomycetota</taxon>
        <taxon>Actinomycetes</taxon>
        <taxon>Kitasatosporales</taxon>
        <taxon>Streptomycetaceae</taxon>
        <taxon>Kitasatospora</taxon>
    </lineage>
</organism>
<reference evidence="4" key="3">
    <citation type="submission" date="2016-08" db="EMBL/GenBank/DDBJ databases">
        <title>Sequencing, assembly and comparative genomics of S. aureofaciens ATCC 10762.</title>
        <authorList>
            <person name="Gradnigo J.S."/>
            <person name="Johnson N."/>
            <person name="Somerville G.A."/>
        </authorList>
    </citation>
    <scope>NUCLEOTIDE SEQUENCE [LARGE SCALE GENOMIC DNA]</scope>
    <source>
        <strain evidence="4">ATCC 10762 / DSM 40127 / CCM 3239 / JCM 4008 / LMG 5968 / NBRC 12843 / NCIMB 8234 / A-377</strain>
    </source>
</reference>
<accession>A0A8H9LRF2</accession>
<dbReference type="Proteomes" id="UP000610124">
    <property type="component" value="Unassembled WGS sequence"/>
</dbReference>
<evidence type="ECO:0000313" key="2">
    <source>
        <dbReference type="EMBL" id="GGU69306.1"/>
    </source>
</evidence>
<evidence type="ECO:0000256" key="1">
    <source>
        <dbReference type="SAM" id="MobiDB-lite"/>
    </source>
</evidence>
<keyword evidence="4" id="KW-1185">Reference proteome</keyword>
<comment type="caution">
    <text evidence="3">The sequence shown here is derived from an EMBL/GenBank/DDBJ whole genome shotgun (WGS) entry which is preliminary data.</text>
</comment>
<dbReference type="RefSeq" id="WP_030552855.1">
    <property type="nucleotide sequence ID" value="NZ_BMUB01000004.1"/>
</dbReference>
<reference evidence="2" key="5">
    <citation type="submission" date="2020-09" db="EMBL/GenBank/DDBJ databases">
        <authorList>
            <person name="Sun Q."/>
            <person name="Ohkuma M."/>
        </authorList>
    </citation>
    <scope>NUCLEOTIDE SEQUENCE</scope>
    <source>
        <strain evidence="2">JCM 4434</strain>
    </source>
</reference>
<accession>A0A1E7N3I3</accession>
<reference evidence="2" key="1">
    <citation type="journal article" date="2014" name="Int. J. Syst. Evol. Microbiol.">
        <title>Complete genome sequence of Corynebacterium casei LMG S-19264T (=DSM 44701T), isolated from a smear-ripened cheese.</title>
        <authorList>
            <consortium name="US DOE Joint Genome Institute (JGI-PGF)"/>
            <person name="Walter F."/>
            <person name="Albersmeier A."/>
            <person name="Kalinowski J."/>
            <person name="Ruckert C."/>
        </authorList>
    </citation>
    <scope>NUCLEOTIDE SEQUENCE</scope>
    <source>
        <strain evidence="2">JCM 4434</strain>
    </source>
</reference>